<evidence type="ECO:0000256" key="15">
    <source>
        <dbReference type="SAM" id="Phobius"/>
    </source>
</evidence>
<dbReference type="AlphaFoldDB" id="A0A2K1JPK4"/>
<feature type="transmembrane region" description="Helical" evidence="15">
    <location>
        <begin position="171"/>
        <end position="189"/>
    </location>
</feature>
<dbReference type="InterPro" id="IPR014430">
    <property type="entry name" value="Scs7"/>
</dbReference>
<dbReference type="PANTHER" id="PTHR12863">
    <property type="entry name" value="FATTY ACID HYDROXYLASE"/>
    <property type="match status" value="1"/>
</dbReference>
<evidence type="ECO:0000256" key="13">
    <source>
        <dbReference type="ARBA" id="ARBA00023136"/>
    </source>
</evidence>
<evidence type="ECO:0000256" key="8">
    <source>
        <dbReference type="ARBA" id="ARBA00022832"/>
    </source>
</evidence>
<dbReference type="InterPro" id="IPR006694">
    <property type="entry name" value="Fatty_acid_hydroxylase"/>
</dbReference>
<keyword evidence="5 15" id="KW-0812">Transmembrane</keyword>
<feature type="transmembrane region" description="Helical" evidence="15">
    <location>
        <begin position="201"/>
        <end position="225"/>
    </location>
</feature>
<dbReference type="PANTHER" id="PTHR12863:SF1">
    <property type="entry name" value="FATTY ACID 2-HYDROXYLASE"/>
    <property type="match status" value="1"/>
</dbReference>
<keyword evidence="11" id="KW-0560">Oxidoreductase</keyword>
<dbReference type="GO" id="GO:0080132">
    <property type="term" value="F:fatty acid 2-hydroxylase activity"/>
    <property type="evidence" value="ECO:0000318"/>
    <property type="project" value="GO_Central"/>
</dbReference>
<evidence type="ECO:0000256" key="9">
    <source>
        <dbReference type="ARBA" id="ARBA00022833"/>
    </source>
</evidence>
<evidence type="ECO:0000313" key="19">
    <source>
        <dbReference type="Proteomes" id="UP000006727"/>
    </source>
</evidence>
<evidence type="ECO:0000256" key="1">
    <source>
        <dbReference type="ARBA" id="ARBA00001947"/>
    </source>
</evidence>
<keyword evidence="14" id="KW-0275">Fatty acid biosynthesis</keyword>
<evidence type="ECO:0000256" key="14">
    <source>
        <dbReference type="ARBA" id="ARBA00023160"/>
    </source>
</evidence>
<dbReference type="STRING" id="3218.A0A2K1JPK4"/>
<name>A0A2K1JPK4_PHYPA</name>
<evidence type="ECO:0000256" key="2">
    <source>
        <dbReference type="ARBA" id="ARBA00004477"/>
    </source>
</evidence>
<dbReference type="GO" id="GO:0005789">
    <property type="term" value="C:endoplasmic reticulum membrane"/>
    <property type="evidence" value="ECO:0007669"/>
    <property type="project" value="UniProtKB-SubCell"/>
</dbReference>
<protein>
    <recommendedName>
        <fullName evidence="16">Fatty acid hydroxylase domain-containing protein</fullName>
    </recommendedName>
</protein>
<evidence type="ECO:0000313" key="17">
    <source>
        <dbReference type="EMBL" id="PNR43472.1"/>
    </source>
</evidence>
<dbReference type="EnsemblPlants" id="Pp3c12_5420V3.1">
    <property type="protein sequence ID" value="Pp3c12_5420V3.1"/>
    <property type="gene ID" value="Pp3c12_5420"/>
</dbReference>
<evidence type="ECO:0000256" key="10">
    <source>
        <dbReference type="ARBA" id="ARBA00022989"/>
    </source>
</evidence>
<reference evidence="18" key="3">
    <citation type="submission" date="2020-12" db="UniProtKB">
        <authorList>
            <consortium name="EnsemblPlants"/>
        </authorList>
    </citation>
    <scope>IDENTIFICATION</scope>
</reference>
<evidence type="ECO:0000256" key="7">
    <source>
        <dbReference type="ARBA" id="ARBA00022824"/>
    </source>
</evidence>
<reference evidence="17 19" key="1">
    <citation type="journal article" date="2008" name="Science">
        <title>The Physcomitrella genome reveals evolutionary insights into the conquest of land by plants.</title>
        <authorList>
            <person name="Rensing S."/>
            <person name="Lang D."/>
            <person name="Zimmer A."/>
            <person name="Terry A."/>
            <person name="Salamov A."/>
            <person name="Shapiro H."/>
            <person name="Nishiyama T."/>
            <person name="Perroud P.-F."/>
            <person name="Lindquist E."/>
            <person name="Kamisugi Y."/>
            <person name="Tanahashi T."/>
            <person name="Sakakibara K."/>
            <person name="Fujita T."/>
            <person name="Oishi K."/>
            <person name="Shin-I T."/>
            <person name="Kuroki Y."/>
            <person name="Toyoda A."/>
            <person name="Suzuki Y."/>
            <person name="Hashimoto A."/>
            <person name="Yamaguchi K."/>
            <person name="Sugano A."/>
            <person name="Kohara Y."/>
            <person name="Fujiyama A."/>
            <person name="Anterola A."/>
            <person name="Aoki S."/>
            <person name="Ashton N."/>
            <person name="Barbazuk W.B."/>
            <person name="Barker E."/>
            <person name="Bennetzen J."/>
            <person name="Bezanilla M."/>
            <person name="Blankenship R."/>
            <person name="Cho S.H."/>
            <person name="Dutcher S."/>
            <person name="Estelle M."/>
            <person name="Fawcett J.A."/>
            <person name="Gundlach H."/>
            <person name="Hanada K."/>
            <person name="Heyl A."/>
            <person name="Hicks K.A."/>
            <person name="Hugh J."/>
            <person name="Lohr M."/>
            <person name="Mayer K."/>
            <person name="Melkozernov A."/>
            <person name="Murata T."/>
            <person name="Nelson D."/>
            <person name="Pils B."/>
            <person name="Prigge M."/>
            <person name="Reiss B."/>
            <person name="Renner T."/>
            <person name="Rombauts S."/>
            <person name="Rushton P."/>
            <person name="Sanderfoot A."/>
            <person name="Schween G."/>
            <person name="Shiu S.-H."/>
            <person name="Stueber K."/>
            <person name="Theodoulou F.L."/>
            <person name="Tu H."/>
            <person name="Van de Peer Y."/>
            <person name="Verrier P.J."/>
            <person name="Waters E."/>
            <person name="Wood A."/>
            <person name="Yang L."/>
            <person name="Cove D."/>
            <person name="Cuming A."/>
            <person name="Hasebe M."/>
            <person name="Lucas S."/>
            <person name="Mishler D.B."/>
            <person name="Reski R."/>
            <person name="Grigoriev I."/>
            <person name="Quatrano R.S."/>
            <person name="Boore J.L."/>
        </authorList>
    </citation>
    <scope>NUCLEOTIDE SEQUENCE [LARGE SCALE GENOMIC DNA]</scope>
    <source>
        <strain evidence="18 19">cv. Gransden 2004</strain>
    </source>
</reference>
<keyword evidence="4" id="KW-0444">Lipid biosynthesis</keyword>
<keyword evidence="6" id="KW-0479">Metal-binding</keyword>
<evidence type="ECO:0000256" key="5">
    <source>
        <dbReference type="ARBA" id="ARBA00022692"/>
    </source>
</evidence>
<dbReference type="GO" id="GO:0006633">
    <property type="term" value="P:fatty acid biosynthetic process"/>
    <property type="evidence" value="ECO:0007669"/>
    <property type="project" value="UniProtKB-KW"/>
</dbReference>
<accession>A0A2K1JPK4</accession>
<keyword evidence="7" id="KW-0256">Endoplasmic reticulum</keyword>
<evidence type="ECO:0000256" key="3">
    <source>
        <dbReference type="ARBA" id="ARBA00009324"/>
    </source>
</evidence>
<dbReference type="GO" id="GO:0005783">
    <property type="term" value="C:endoplasmic reticulum"/>
    <property type="evidence" value="ECO:0000318"/>
    <property type="project" value="GO_Central"/>
</dbReference>
<dbReference type="Pfam" id="PF04116">
    <property type="entry name" value="FA_hydroxylase"/>
    <property type="match status" value="1"/>
</dbReference>
<comment type="similarity">
    <text evidence="3">Belongs to the sterol desaturase family.</text>
</comment>
<sequence>MCLCQLQKTDKAVMAPRGMNGSEEDVVGKSGWSRNASARKFSIDATKLMVAQVGHLGSDYDEWVHEPVMRKESSRIFESSVIEIITRCKWWMVPTVWGPVVVWCQVKAMEQGLPTSALPVALLVGFIFWTFLEYVIHRFLFNAKSSPAWRNQLHYVIHGFHLKHPMDADRLVFPPVHTAAIAMVIWKLMEFVLTPTWMPSIFGGALFGYICYDLTHYFLHLGIAFTDYLYKLKKDHFNHHFKSGMHRYGFGVTTSFWDAVFGTLPPAKDTQHKGSMIAGQAMVESTSPAWNNGINCALNNNNSQE</sequence>
<comment type="subcellular location">
    <subcellularLocation>
        <location evidence="2">Endoplasmic reticulum membrane</location>
        <topology evidence="2">Multi-pass membrane protein</topology>
    </subcellularLocation>
</comment>
<evidence type="ECO:0000259" key="16">
    <source>
        <dbReference type="Pfam" id="PF04116"/>
    </source>
</evidence>
<evidence type="ECO:0000313" key="18">
    <source>
        <dbReference type="EnsemblPlants" id="Pp3c12_5420V3.1"/>
    </source>
</evidence>
<dbReference type="Gramene" id="Pp3c12_5420V3.1">
    <property type="protein sequence ID" value="Pp3c12_5420V3.1"/>
    <property type="gene ID" value="Pp3c12_5420"/>
</dbReference>
<organism evidence="17">
    <name type="scientific">Physcomitrium patens</name>
    <name type="common">Spreading-leaved earth moss</name>
    <name type="synonym">Physcomitrella patens</name>
    <dbReference type="NCBI Taxonomy" id="3218"/>
    <lineage>
        <taxon>Eukaryota</taxon>
        <taxon>Viridiplantae</taxon>
        <taxon>Streptophyta</taxon>
        <taxon>Embryophyta</taxon>
        <taxon>Bryophyta</taxon>
        <taxon>Bryophytina</taxon>
        <taxon>Bryopsida</taxon>
        <taxon>Funariidae</taxon>
        <taxon>Funariales</taxon>
        <taxon>Funariaceae</taxon>
        <taxon>Physcomitrium</taxon>
    </lineage>
</organism>
<dbReference type="GO" id="GO:0005506">
    <property type="term" value="F:iron ion binding"/>
    <property type="evidence" value="ECO:0007669"/>
    <property type="project" value="InterPro"/>
</dbReference>
<evidence type="ECO:0000256" key="11">
    <source>
        <dbReference type="ARBA" id="ARBA00023002"/>
    </source>
</evidence>
<comment type="cofactor">
    <cofactor evidence="1">
        <name>Zn(2+)</name>
        <dbReference type="ChEBI" id="CHEBI:29105"/>
    </cofactor>
</comment>
<reference evidence="17 19" key="2">
    <citation type="journal article" date="2018" name="Plant J.">
        <title>The Physcomitrella patens chromosome-scale assembly reveals moss genome structure and evolution.</title>
        <authorList>
            <person name="Lang D."/>
            <person name="Ullrich K.K."/>
            <person name="Murat F."/>
            <person name="Fuchs J."/>
            <person name="Jenkins J."/>
            <person name="Haas F.B."/>
            <person name="Piednoel M."/>
            <person name="Gundlach H."/>
            <person name="Van Bel M."/>
            <person name="Meyberg R."/>
            <person name="Vives C."/>
            <person name="Morata J."/>
            <person name="Symeonidi A."/>
            <person name="Hiss M."/>
            <person name="Muchero W."/>
            <person name="Kamisugi Y."/>
            <person name="Saleh O."/>
            <person name="Blanc G."/>
            <person name="Decker E.L."/>
            <person name="van Gessel N."/>
            <person name="Grimwood J."/>
            <person name="Hayes R.D."/>
            <person name="Graham S.W."/>
            <person name="Gunter L.E."/>
            <person name="McDaniel S.F."/>
            <person name="Hoernstein S.N.W."/>
            <person name="Larsson A."/>
            <person name="Li F.W."/>
            <person name="Perroud P.F."/>
            <person name="Phillips J."/>
            <person name="Ranjan P."/>
            <person name="Rokshar D.S."/>
            <person name="Rothfels C.J."/>
            <person name="Schneider L."/>
            <person name="Shu S."/>
            <person name="Stevenson D.W."/>
            <person name="Thummler F."/>
            <person name="Tillich M."/>
            <person name="Villarreal Aguilar J.C."/>
            <person name="Widiez T."/>
            <person name="Wong G.K."/>
            <person name="Wymore A."/>
            <person name="Zhang Y."/>
            <person name="Zimmer A.D."/>
            <person name="Quatrano R.S."/>
            <person name="Mayer K.F.X."/>
            <person name="Goodstein D."/>
            <person name="Casacuberta J.M."/>
            <person name="Vandepoele K."/>
            <person name="Reski R."/>
            <person name="Cuming A.C."/>
            <person name="Tuskan G.A."/>
            <person name="Maumus F."/>
            <person name="Salse J."/>
            <person name="Schmutz J."/>
            <person name="Rensing S.A."/>
        </authorList>
    </citation>
    <scope>NUCLEOTIDE SEQUENCE [LARGE SCALE GENOMIC DNA]</scope>
    <source>
        <strain evidence="18 19">cv. Gransden 2004</strain>
    </source>
</reference>
<keyword evidence="9" id="KW-0862">Zinc</keyword>
<keyword evidence="10 15" id="KW-1133">Transmembrane helix</keyword>
<feature type="transmembrane region" description="Helical" evidence="15">
    <location>
        <begin position="117"/>
        <end position="136"/>
    </location>
</feature>
<gene>
    <name evidence="17" type="ORF">PHYPA_015853</name>
</gene>
<feature type="domain" description="Fatty acid hydroxylase" evidence="16">
    <location>
        <begin position="123"/>
        <end position="263"/>
    </location>
</feature>
<evidence type="ECO:0000256" key="4">
    <source>
        <dbReference type="ARBA" id="ARBA00022516"/>
    </source>
</evidence>
<evidence type="ECO:0000256" key="6">
    <source>
        <dbReference type="ARBA" id="ARBA00022723"/>
    </source>
</evidence>
<dbReference type="Proteomes" id="UP000006727">
    <property type="component" value="Chromosome 12"/>
</dbReference>
<evidence type="ECO:0000256" key="12">
    <source>
        <dbReference type="ARBA" id="ARBA00023098"/>
    </source>
</evidence>
<keyword evidence="19" id="KW-1185">Reference proteome</keyword>
<dbReference type="OMA" id="NNGINCA"/>
<dbReference type="GO" id="GO:0006631">
    <property type="term" value="P:fatty acid metabolic process"/>
    <property type="evidence" value="ECO:0000318"/>
    <property type="project" value="GO_Central"/>
</dbReference>
<dbReference type="PaxDb" id="3218-PP1S56_21V6.1"/>
<keyword evidence="13 15" id="KW-0472">Membrane</keyword>
<keyword evidence="8" id="KW-0276">Fatty acid metabolism</keyword>
<proteinExistence type="inferred from homology"/>
<dbReference type="EMBL" id="ABEU02000012">
    <property type="protein sequence ID" value="PNR43472.1"/>
    <property type="molecule type" value="Genomic_DNA"/>
</dbReference>
<dbReference type="InParanoid" id="A0A2K1JPK4"/>
<keyword evidence="12" id="KW-0443">Lipid metabolism</keyword>